<feature type="compositionally biased region" description="Polar residues" evidence="1">
    <location>
        <begin position="278"/>
        <end position="301"/>
    </location>
</feature>
<feature type="region of interest" description="Disordered" evidence="1">
    <location>
        <begin position="215"/>
        <end position="301"/>
    </location>
</feature>
<evidence type="ECO:0000313" key="3">
    <source>
        <dbReference type="Proteomes" id="UP001419268"/>
    </source>
</evidence>
<evidence type="ECO:0000313" key="2">
    <source>
        <dbReference type="EMBL" id="KAK9104614.1"/>
    </source>
</evidence>
<feature type="compositionally biased region" description="Acidic residues" evidence="1">
    <location>
        <begin position="217"/>
        <end position="226"/>
    </location>
</feature>
<evidence type="ECO:0000256" key="1">
    <source>
        <dbReference type="SAM" id="MobiDB-lite"/>
    </source>
</evidence>
<protein>
    <submittedName>
        <fullName evidence="2">Uncharacterized protein</fullName>
    </submittedName>
</protein>
<organism evidence="2 3">
    <name type="scientific">Stephania cephalantha</name>
    <dbReference type="NCBI Taxonomy" id="152367"/>
    <lineage>
        <taxon>Eukaryota</taxon>
        <taxon>Viridiplantae</taxon>
        <taxon>Streptophyta</taxon>
        <taxon>Embryophyta</taxon>
        <taxon>Tracheophyta</taxon>
        <taxon>Spermatophyta</taxon>
        <taxon>Magnoliopsida</taxon>
        <taxon>Ranunculales</taxon>
        <taxon>Menispermaceae</taxon>
        <taxon>Menispermoideae</taxon>
        <taxon>Cissampelideae</taxon>
        <taxon>Stephania</taxon>
    </lineage>
</organism>
<name>A0AAP0F4D5_9MAGN</name>
<accession>A0AAP0F4D5</accession>
<sequence>MEFKLSVSDPLLIRNGSETKFKHYVSDPLLIRNGSETDLKHSYKRFYPHTSEVRYLHSAILIFMHSNGFTHLNTCSDSPDTRIDPKSSPIRSYEIIRTKLNKDVGILNNKLREKDTLVANRQGSTCHLMYPLTKRRYCLCRSPNDVPTNGGGAPTSSISEYLIEMLPGWHVEDLLDSSTHNHGFCKPPPPRTFPLSEKLSIWSSWRWSEVEVRESQDECGGEGEVDDEKRPCGGSGLGTLTSPKPIDIETSRNNHAKNSHPVKTKYQSAVHPEVMTRYVTSPSHSFQGSPLTHLPSDNSIE</sequence>
<gene>
    <name evidence="2" type="ORF">Scep_021458</name>
</gene>
<dbReference type="AlphaFoldDB" id="A0AAP0F4D5"/>
<feature type="compositionally biased region" description="Basic residues" evidence="1">
    <location>
        <begin position="254"/>
        <end position="263"/>
    </location>
</feature>
<dbReference type="Proteomes" id="UP001419268">
    <property type="component" value="Unassembled WGS sequence"/>
</dbReference>
<keyword evidence="3" id="KW-1185">Reference proteome</keyword>
<reference evidence="2 3" key="1">
    <citation type="submission" date="2024-01" db="EMBL/GenBank/DDBJ databases">
        <title>Genome assemblies of Stephania.</title>
        <authorList>
            <person name="Yang L."/>
        </authorList>
    </citation>
    <scope>NUCLEOTIDE SEQUENCE [LARGE SCALE GENOMIC DNA]</scope>
    <source>
        <strain evidence="2">JXDWG</strain>
        <tissue evidence="2">Leaf</tissue>
    </source>
</reference>
<dbReference type="EMBL" id="JBBNAG010000009">
    <property type="protein sequence ID" value="KAK9104614.1"/>
    <property type="molecule type" value="Genomic_DNA"/>
</dbReference>
<comment type="caution">
    <text evidence="2">The sequence shown here is derived from an EMBL/GenBank/DDBJ whole genome shotgun (WGS) entry which is preliminary data.</text>
</comment>
<proteinExistence type="predicted"/>